<feature type="transmembrane region" description="Helical" evidence="1">
    <location>
        <begin position="90"/>
        <end position="107"/>
    </location>
</feature>
<reference evidence="4 5" key="1">
    <citation type="journal article" date="2015" name="Int. J. Syst. Evol. Microbiol.">
        <title>Mariniphaga sediminis sp. nov., isolated from coastal sediment.</title>
        <authorList>
            <person name="Wang F.Q."/>
            <person name="Shen Q.Y."/>
            <person name="Chen G.J."/>
            <person name="Du Z.J."/>
        </authorList>
    </citation>
    <scope>NUCLEOTIDE SEQUENCE [LARGE SCALE GENOMIC DNA]</scope>
    <source>
        <strain evidence="4 5">SY21</strain>
    </source>
</reference>
<comment type="caution">
    <text evidence="4">The sequence shown here is derived from an EMBL/GenBank/DDBJ whole genome shotgun (WGS) entry which is preliminary data.</text>
</comment>
<dbReference type="PANTHER" id="PTHR30273">
    <property type="entry name" value="PERIPLASMIC SIGNAL SENSOR AND SIGMA FACTOR ACTIVATOR FECR-RELATED"/>
    <property type="match status" value="1"/>
</dbReference>
<dbReference type="PIRSF" id="PIRSF018266">
    <property type="entry name" value="FecR"/>
    <property type="match status" value="1"/>
</dbReference>
<dbReference type="Pfam" id="PF16344">
    <property type="entry name" value="FecR_C"/>
    <property type="match status" value="1"/>
</dbReference>
<dbReference type="InterPro" id="IPR006860">
    <property type="entry name" value="FecR"/>
</dbReference>
<dbReference type="Gene3D" id="2.60.120.1440">
    <property type="match status" value="1"/>
</dbReference>
<dbReference type="PANTHER" id="PTHR30273:SF2">
    <property type="entry name" value="PROTEIN FECR"/>
    <property type="match status" value="1"/>
</dbReference>
<dbReference type="InterPro" id="IPR012373">
    <property type="entry name" value="Ferrdict_sens_TM"/>
</dbReference>
<evidence type="ECO:0000313" key="4">
    <source>
        <dbReference type="EMBL" id="RIH63803.1"/>
    </source>
</evidence>
<dbReference type="GO" id="GO:0016989">
    <property type="term" value="F:sigma factor antagonist activity"/>
    <property type="evidence" value="ECO:0007669"/>
    <property type="project" value="TreeGrafter"/>
</dbReference>
<feature type="domain" description="FecR protein" evidence="2">
    <location>
        <begin position="118"/>
        <end position="211"/>
    </location>
</feature>
<dbReference type="Pfam" id="PF04773">
    <property type="entry name" value="FecR"/>
    <property type="match status" value="1"/>
</dbReference>
<protein>
    <submittedName>
        <fullName evidence="4">DUF4974 domain-containing protein</fullName>
    </submittedName>
</protein>
<evidence type="ECO:0000313" key="5">
    <source>
        <dbReference type="Proteomes" id="UP000266441"/>
    </source>
</evidence>
<evidence type="ECO:0000256" key="1">
    <source>
        <dbReference type="SAM" id="Phobius"/>
    </source>
</evidence>
<organism evidence="4 5">
    <name type="scientific">Mariniphaga sediminis</name>
    <dbReference type="NCBI Taxonomy" id="1628158"/>
    <lineage>
        <taxon>Bacteria</taxon>
        <taxon>Pseudomonadati</taxon>
        <taxon>Bacteroidota</taxon>
        <taxon>Bacteroidia</taxon>
        <taxon>Marinilabiliales</taxon>
        <taxon>Prolixibacteraceae</taxon>
        <taxon>Mariniphaga</taxon>
    </lineage>
</organism>
<dbReference type="Gene3D" id="3.55.50.30">
    <property type="match status" value="1"/>
</dbReference>
<keyword evidence="5" id="KW-1185">Reference proteome</keyword>
<dbReference type="OrthoDB" id="1098987at2"/>
<keyword evidence="1" id="KW-1133">Transmembrane helix</keyword>
<dbReference type="EMBL" id="QWET01000016">
    <property type="protein sequence ID" value="RIH63803.1"/>
    <property type="molecule type" value="Genomic_DNA"/>
</dbReference>
<gene>
    <name evidence="4" type="ORF">D1164_17870</name>
</gene>
<accession>A0A399CXB5</accession>
<dbReference type="InterPro" id="IPR032508">
    <property type="entry name" value="FecR_C"/>
</dbReference>
<evidence type="ECO:0000259" key="2">
    <source>
        <dbReference type="Pfam" id="PF04773"/>
    </source>
</evidence>
<name>A0A399CXB5_9BACT</name>
<keyword evidence="1" id="KW-0472">Membrane</keyword>
<dbReference type="AlphaFoldDB" id="A0A399CXB5"/>
<dbReference type="Proteomes" id="UP000266441">
    <property type="component" value="Unassembled WGS sequence"/>
</dbReference>
<evidence type="ECO:0000259" key="3">
    <source>
        <dbReference type="Pfam" id="PF16344"/>
    </source>
</evidence>
<keyword evidence="1" id="KW-0812">Transmembrane</keyword>
<feature type="domain" description="Protein FecR C-terminal" evidence="3">
    <location>
        <begin position="260"/>
        <end position="328"/>
    </location>
</feature>
<sequence length="331" mass="38822">MNVPKDIVEIINRLYSNHYLGSEEIRNLEKWLKQSKDNQDTEQWLFSNWQQAENVNFDISIENIFKRIRQYEKQSKSYRIKVLLKQAQKIAAVLAIPLLILSVWLLVNPRYKSSEMVLATAKGEHSHVFLPDGSEVWLNVDSRLEYTTDFNATNRHLKLTGEAFFKVAKKQKYPFIVETPDFNVKAIGTEFNVITYREAPYASTFLKEGAVELVYFPHSAKEQKVRMKPGEKASLNKKENTIVITNTLPQYEIGWLEGELMFENEPMDLVFEKTERWYDVRLEFNPDDFEGESLNVKLKKNESIQRLFEIIDEAMGIHVKQNGNDYVIRRK</sequence>
<dbReference type="RefSeq" id="WP_119351261.1">
    <property type="nucleotide sequence ID" value="NZ_QWET01000016.1"/>
</dbReference>
<proteinExistence type="predicted"/>